<comment type="caution">
    <text evidence="2">The sequence shown here is derived from an EMBL/GenBank/DDBJ whole genome shotgun (WGS) entry which is preliminary data.</text>
</comment>
<reference evidence="2" key="1">
    <citation type="journal article" date="2023" name="G3 (Bethesda)">
        <title>Whole genome assemblies of Zophobas morio and Tenebrio molitor.</title>
        <authorList>
            <person name="Kaur S."/>
            <person name="Stinson S.A."/>
            <person name="diCenzo G.C."/>
        </authorList>
    </citation>
    <scope>NUCLEOTIDE SEQUENCE</scope>
    <source>
        <strain evidence="2">QUZm001</strain>
    </source>
</reference>
<feature type="compositionally biased region" description="Polar residues" evidence="1">
    <location>
        <begin position="84"/>
        <end position="96"/>
    </location>
</feature>
<evidence type="ECO:0000256" key="1">
    <source>
        <dbReference type="SAM" id="MobiDB-lite"/>
    </source>
</evidence>
<sequence>MKSRENVKVGSRPTTSIRILPSLTLGKQKAGKTVPRPWLCQAQIESAIQAALEQSESLEAVDPPLVKNNRGPVSSLRSPAQIASLPSGSPVSTKIN</sequence>
<keyword evidence="3" id="KW-1185">Reference proteome</keyword>
<dbReference type="Proteomes" id="UP001168821">
    <property type="component" value="Unassembled WGS sequence"/>
</dbReference>
<accession>A0AA38MI25</accession>
<organism evidence="2 3">
    <name type="scientific">Zophobas morio</name>
    <dbReference type="NCBI Taxonomy" id="2755281"/>
    <lineage>
        <taxon>Eukaryota</taxon>
        <taxon>Metazoa</taxon>
        <taxon>Ecdysozoa</taxon>
        <taxon>Arthropoda</taxon>
        <taxon>Hexapoda</taxon>
        <taxon>Insecta</taxon>
        <taxon>Pterygota</taxon>
        <taxon>Neoptera</taxon>
        <taxon>Endopterygota</taxon>
        <taxon>Coleoptera</taxon>
        <taxon>Polyphaga</taxon>
        <taxon>Cucujiformia</taxon>
        <taxon>Tenebrionidae</taxon>
        <taxon>Zophobas</taxon>
    </lineage>
</organism>
<gene>
    <name evidence="2" type="ORF">Zmor_009495</name>
</gene>
<evidence type="ECO:0000313" key="2">
    <source>
        <dbReference type="EMBL" id="KAJ3657710.1"/>
    </source>
</evidence>
<evidence type="ECO:0000313" key="3">
    <source>
        <dbReference type="Proteomes" id="UP001168821"/>
    </source>
</evidence>
<dbReference type="AlphaFoldDB" id="A0AA38MI25"/>
<name>A0AA38MI25_9CUCU</name>
<dbReference type="EMBL" id="JALNTZ010000003">
    <property type="protein sequence ID" value="KAJ3657710.1"/>
    <property type="molecule type" value="Genomic_DNA"/>
</dbReference>
<proteinExistence type="predicted"/>
<protein>
    <submittedName>
        <fullName evidence="2">Uncharacterized protein</fullName>
    </submittedName>
</protein>
<feature type="region of interest" description="Disordered" evidence="1">
    <location>
        <begin position="58"/>
        <end position="96"/>
    </location>
</feature>